<feature type="region of interest" description="Disordered" evidence="1">
    <location>
        <begin position="56"/>
        <end position="155"/>
    </location>
</feature>
<feature type="domain" description="Flagellar hook-length control protein-like C-terminal" evidence="2">
    <location>
        <begin position="428"/>
        <end position="502"/>
    </location>
</feature>
<dbReference type="HOGENOM" id="CLU_487261_0_0_9"/>
<keyword evidence="4" id="KW-1185">Reference proteome</keyword>
<dbReference type="CDD" id="cd17470">
    <property type="entry name" value="T3SS_Flik_C"/>
    <property type="match status" value="1"/>
</dbReference>
<feature type="compositionally biased region" description="Basic and acidic residues" evidence="1">
    <location>
        <begin position="500"/>
        <end position="510"/>
    </location>
</feature>
<keyword evidence="3" id="KW-0969">Cilium</keyword>
<dbReference type="Pfam" id="PF02120">
    <property type="entry name" value="Flg_hook"/>
    <property type="match status" value="1"/>
</dbReference>
<sequence length="559" mass="59593">MADLSILNGLALLPASSHSAVGGIGGANSATQRDRGFSGCLHDRLCLFPQSQGNRMDQRAALSGSAPKIPDRQQEMQRARWAQRDSKALERSNERPRIGRNDRADEAIAHKAEPVADKTAPTSKRATQAKDPVRVEAASVERENQDDAAEAATAVEETPAAAIPLIAFVTQANPPEGGEPVSDGVELSAEAEMQDKPMTSSIAADEPRQPAGSNAKSDLTVESLPKAFASLLSTEIFEKTALPQGLSRQQSQLEAPHLPAAAVTEPKAMETQPVSIITVPKTTEIKTTFALFNVPPNQLALLAGLRKEPAESGQAMAVTTDSQQTGEPAQATASPVTAPAQGKGETSTGWMAGGQNLNATPGQPNVKGAPVMEETTFRLSEAQGVNSRTVTAAENVSALPKPAMSREAASVMRSDLFRQIVANSELLKKADTSELRIQLKPEFLGKLNLNLSVENGIVSVRFAAENLQVRQMLESNLNQLKQSLEEQGLRFDRVEVDVGRQGSDSHHGAGDSRQSSSARWESLGGGRTNEGTAFEDSSSIDFVATRAYYREDTTVEFLA</sequence>
<dbReference type="KEGG" id="hmo:HM1_2227"/>
<feature type="compositionally biased region" description="Basic and acidic residues" evidence="1">
    <location>
        <begin position="69"/>
        <end position="116"/>
    </location>
</feature>
<evidence type="ECO:0000313" key="4">
    <source>
        <dbReference type="Proteomes" id="UP000008550"/>
    </source>
</evidence>
<dbReference type="Gene3D" id="3.30.750.140">
    <property type="match status" value="1"/>
</dbReference>
<dbReference type="AlphaFoldDB" id="B0THA8"/>
<dbReference type="OrthoDB" id="1950002at2"/>
<feature type="region of interest" description="Disordered" evidence="1">
    <location>
        <begin position="312"/>
        <end position="350"/>
    </location>
</feature>
<feature type="compositionally biased region" description="Polar residues" evidence="1">
    <location>
        <begin position="317"/>
        <end position="335"/>
    </location>
</feature>
<dbReference type="STRING" id="498761.HM1_2227"/>
<keyword evidence="3" id="KW-0966">Cell projection</keyword>
<dbReference type="eggNOG" id="COG3144">
    <property type="taxonomic scope" value="Bacteria"/>
</dbReference>
<evidence type="ECO:0000313" key="3">
    <source>
        <dbReference type="EMBL" id="ABZ84783.1"/>
    </source>
</evidence>
<organism evidence="3 4">
    <name type="scientific">Heliobacterium modesticaldum (strain ATCC 51547 / Ice1)</name>
    <dbReference type="NCBI Taxonomy" id="498761"/>
    <lineage>
        <taxon>Bacteria</taxon>
        <taxon>Bacillati</taxon>
        <taxon>Bacillota</taxon>
        <taxon>Clostridia</taxon>
        <taxon>Eubacteriales</taxon>
        <taxon>Heliobacteriaceae</taxon>
        <taxon>Heliomicrobium</taxon>
    </lineage>
</organism>
<name>B0THA8_HELMI</name>
<feature type="compositionally biased region" description="Basic and acidic residues" evidence="1">
    <location>
        <begin position="131"/>
        <end position="145"/>
    </location>
</feature>
<keyword evidence="3" id="KW-0282">Flagellum</keyword>
<dbReference type="EMBL" id="CP000930">
    <property type="protein sequence ID" value="ABZ84783.1"/>
    <property type="molecule type" value="Genomic_DNA"/>
</dbReference>
<evidence type="ECO:0000256" key="1">
    <source>
        <dbReference type="SAM" id="MobiDB-lite"/>
    </source>
</evidence>
<proteinExistence type="predicted"/>
<protein>
    <submittedName>
        <fullName evidence="3">Flagellar hook-length control protein flik, putative</fullName>
    </submittedName>
</protein>
<dbReference type="RefSeq" id="WP_012283283.1">
    <property type="nucleotide sequence ID" value="NC_010337.2"/>
</dbReference>
<dbReference type="InterPro" id="IPR021136">
    <property type="entry name" value="Flagellar_hook_control-like_C"/>
</dbReference>
<dbReference type="InterPro" id="IPR038610">
    <property type="entry name" value="FliK-like_C_sf"/>
</dbReference>
<evidence type="ECO:0000259" key="2">
    <source>
        <dbReference type="Pfam" id="PF02120"/>
    </source>
</evidence>
<accession>B0THA8</accession>
<gene>
    <name evidence="3" type="primary">fliK</name>
    <name evidence="3" type="ORF">HM1_2227</name>
</gene>
<feature type="region of interest" description="Disordered" evidence="1">
    <location>
        <begin position="193"/>
        <end position="218"/>
    </location>
</feature>
<dbReference type="Proteomes" id="UP000008550">
    <property type="component" value="Chromosome"/>
</dbReference>
<reference evidence="3 4" key="1">
    <citation type="journal article" date="2008" name="J. Bacteriol.">
        <title>The genome of Heliobacterium modesticaldum, a phototrophic representative of the Firmicutes containing the simplest photosynthetic apparatus.</title>
        <authorList>
            <person name="Sattley W.M."/>
            <person name="Madigan M.T."/>
            <person name="Swingley W.D."/>
            <person name="Cheung P.C."/>
            <person name="Clocksin K.M."/>
            <person name="Conrad A.L."/>
            <person name="Dejesa L.C."/>
            <person name="Honchak B.M."/>
            <person name="Jung D.O."/>
            <person name="Karbach L.E."/>
            <person name="Kurdoglu A."/>
            <person name="Lahiri S."/>
            <person name="Mastrian S.D."/>
            <person name="Page L.E."/>
            <person name="Taylor H.L."/>
            <person name="Wang Z.T."/>
            <person name="Raymond J."/>
            <person name="Chen M."/>
            <person name="Blankenship R.E."/>
            <person name="Touchman J.W."/>
        </authorList>
    </citation>
    <scope>NUCLEOTIDE SEQUENCE [LARGE SCALE GENOMIC DNA]</scope>
    <source>
        <strain evidence="4">ATCC 51547 / Ice1</strain>
    </source>
</reference>
<feature type="region of interest" description="Disordered" evidence="1">
    <location>
        <begin position="500"/>
        <end position="532"/>
    </location>
</feature>